<proteinExistence type="predicted"/>
<evidence type="ECO:0000313" key="2">
    <source>
        <dbReference type="EMBL" id="PMD25376.1"/>
    </source>
</evidence>
<organism evidence="2 3">
    <name type="scientific">Hyaloscypha hepaticicola</name>
    <dbReference type="NCBI Taxonomy" id="2082293"/>
    <lineage>
        <taxon>Eukaryota</taxon>
        <taxon>Fungi</taxon>
        <taxon>Dikarya</taxon>
        <taxon>Ascomycota</taxon>
        <taxon>Pezizomycotina</taxon>
        <taxon>Leotiomycetes</taxon>
        <taxon>Helotiales</taxon>
        <taxon>Hyaloscyphaceae</taxon>
        <taxon>Hyaloscypha</taxon>
    </lineage>
</organism>
<evidence type="ECO:0000256" key="1">
    <source>
        <dbReference type="SAM" id="MobiDB-lite"/>
    </source>
</evidence>
<name>A0A2J6QGI5_9HELO</name>
<accession>A0A2J6QGI5</accession>
<keyword evidence="3" id="KW-1185">Reference proteome</keyword>
<gene>
    <name evidence="2" type="ORF">NA56DRAFT_433434</name>
</gene>
<feature type="region of interest" description="Disordered" evidence="1">
    <location>
        <begin position="366"/>
        <end position="402"/>
    </location>
</feature>
<dbReference type="EMBL" id="KZ613470">
    <property type="protein sequence ID" value="PMD25376.1"/>
    <property type="molecule type" value="Genomic_DNA"/>
</dbReference>
<protein>
    <submittedName>
        <fullName evidence="2">Uncharacterized protein</fullName>
    </submittedName>
</protein>
<evidence type="ECO:0000313" key="3">
    <source>
        <dbReference type="Proteomes" id="UP000235672"/>
    </source>
</evidence>
<reference evidence="2 3" key="1">
    <citation type="submission" date="2016-05" db="EMBL/GenBank/DDBJ databases">
        <title>A degradative enzymes factory behind the ericoid mycorrhizal symbiosis.</title>
        <authorList>
            <consortium name="DOE Joint Genome Institute"/>
            <person name="Martino E."/>
            <person name="Morin E."/>
            <person name="Grelet G."/>
            <person name="Kuo A."/>
            <person name="Kohler A."/>
            <person name="Daghino S."/>
            <person name="Barry K."/>
            <person name="Choi C."/>
            <person name="Cichocki N."/>
            <person name="Clum A."/>
            <person name="Copeland A."/>
            <person name="Hainaut M."/>
            <person name="Haridas S."/>
            <person name="Labutti K."/>
            <person name="Lindquist E."/>
            <person name="Lipzen A."/>
            <person name="Khouja H.-R."/>
            <person name="Murat C."/>
            <person name="Ohm R."/>
            <person name="Olson A."/>
            <person name="Spatafora J."/>
            <person name="Veneault-Fourrey C."/>
            <person name="Henrissat B."/>
            <person name="Grigoriev I."/>
            <person name="Martin F."/>
            <person name="Perotto S."/>
        </authorList>
    </citation>
    <scope>NUCLEOTIDE SEQUENCE [LARGE SCALE GENOMIC DNA]</scope>
    <source>
        <strain evidence="2 3">UAMH 7357</strain>
    </source>
</reference>
<sequence>MALFPNLRKRVFRRGPEVEKVPILGQEIKSGQVRPEDLSLDNDRHQTPILEDQAKKPWYEIGGFIKYVKERRQRIGLGATRKKQLLLREEANQAQNIILAPSPLPNPGAPLDQKKQVRAKDTGNVEESGCAPITSPLVPFTKTARRDGVESTEAGSLIGITVHPDASTETATVREGSDWEALLEAQSDIAADNGQSDLGLIPGVPGCISPRTLEWHSSAVTIIDGQGLEQSEKLMYDTGSVANLSTPKFASAHNLAQRPLLPDDCLTYITPIGPVTPTHYVEVQMKDPKHGINNFVPIRLLIVSTLDGFGLLLGRGFMTQYRIVLDPSQGSDMYPVIARAPGPAAREDQNRTYLRAVEYTERAQAIKAASTAGPTTKASSTTQVEKYAASSRTSTTSSGKQK</sequence>
<feature type="compositionally biased region" description="Polar residues" evidence="1">
    <location>
        <begin position="372"/>
        <end position="384"/>
    </location>
</feature>
<feature type="compositionally biased region" description="Low complexity" evidence="1">
    <location>
        <begin position="390"/>
        <end position="402"/>
    </location>
</feature>
<dbReference type="AlphaFoldDB" id="A0A2J6QGI5"/>
<dbReference type="Proteomes" id="UP000235672">
    <property type="component" value="Unassembled WGS sequence"/>
</dbReference>